<dbReference type="EMBL" id="BARS01035906">
    <property type="protein sequence ID" value="GAG23833.1"/>
    <property type="molecule type" value="Genomic_DNA"/>
</dbReference>
<evidence type="ECO:0000313" key="1">
    <source>
        <dbReference type="EMBL" id="GAG23833.1"/>
    </source>
</evidence>
<gene>
    <name evidence="1" type="ORF">S01H1_55254</name>
</gene>
<sequence length="96" mass="11210">MSEKKWWVDFLVPVGPAGSHSLSDTDMDFWHTLNNFVHETFGTDCDSGTGFGMREYNYPRETKEECIFLLARVKKELAKKFGQDLVEATYFEIKQY</sequence>
<dbReference type="AlphaFoldDB" id="X0WH17"/>
<name>X0WH17_9ZZZZ</name>
<comment type="caution">
    <text evidence="1">The sequence shown here is derived from an EMBL/GenBank/DDBJ whole genome shotgun (WGS) entry which is preliminary data.</text>
</comment>
<accession>X0WH17</accession>
<organism evidence="1">
    <name type="scientific">marine sediment metagenome</name>
    <dbReference type="NCBI Taxonomy" id="412755"/>
    <lineage>
        <taxon>unclassified sequences</taxon>
        <taxon>metagenomes</taxon>
        <taxon>ecological metagenomes</taxon>
    </lineage>
</organism>
<proteinExistence type="predicted"/>
<protein>
    <submittedName>
        <fullName evidence="1">Uncharacterized protein</fullName>
    </submittedName>
</protein>
<reference evidence="1" key="1">
    <citation type="journal article" date="2014" name="Front. Microbiol.">
        <title>High frequency of phylogenetically diverse reductive dehalogenase-homologous genes in deep subseafloor sedimentary metagenomes.</title>
        <authorList>
            <person name="Kawai M."/>
            <person name="Futagami T."/>
            <person name="Toyoda A."/>
            <person name="Takaki Y."/>
            <person name="Nishi S."/>
            <person name="Hori S."/>
            <person name="Arai W."/>
            <person name="Tsubouchi T."/>
            <person name="Morono Y."/>
            <person name="Uchiyama I."/>
            <person name="Ito T."/>
            <person name="Fujiyama A."/>
            <person name="Inagaki F."/>
            <person name="Takami H."/>
        </authorList>
    </citation>
    <scope>NUCLEOTIDE SEQUENCE</scope>
    <source>
        <strain evidence="1">Expedition CK06-06</strain>
    </source>
</reference>